<dbReference type="SMART" id="SM00437">
    <property type="entry name" value="TOP1Ac"/>
    <property type="match status" value="1"/>
</dbReference>
<dbReference type="Pfam" id="PF01131">
    <property type="entry name" value="Topoisom_bac"/>
    <property type="match status" value="1"/>
</dbReference>
<dbReference type="InterPro" id="IPR003602">
    <property type="entry name" value="Topo_IA_DNA-bd_dom"/>
</dbReference>
<dbReference type="InterPro" id="IPR013497">
    <property type="entry name" value="Topo_IA_cen"/>
</dbReference>
<dbReference type="InterPro" id="IPR006171">
    <property type="entry name" value="TOPRIM_dom"/>
</dbReference>
<dbReference type="Gene3D" id="3.40.50.140">
    <property type="match status" value="1"/>
</dbReference>
<evidence type="ECO:0000256" key="7">
    <source>
        <dbReference type="ARBA" id="ARBA00023029"/>
    </source>
</evidence>
<feature type="region of interest" description="Interaction with DNA" evidence="10">
    <location>
        <begin position="167"/>
        <end position="172"/>
    </location>
</feature>
<evidence type="ECO:0000259" key="11">
    <source>
        <dbReference type="PROSITE" id="PS50880"/>
    </source>
</evidence>
<gene>
    <name evidence="10" type="primary">topA</name>
    <name evidence="13" type="ORF">A2390_03150</name>
</gene>
<dbReference type="GO" id="GO:0005694">
    <property type="term" value="C:chromosome"/>
    <property type="evidence" value="ECO:0007669"/>
    <property type="project" value="InterPro"/>
</dbReference>
<keyword evidence="5" id="KW-0862">Zinc</keyword>
<dbReference type="PROSITE" id="PS52039">
    <property type="entry name" value="TOPO_IA_2"/>
    <property type="match status" value="1"/>
</dbReference>
<keyword evidence="6" id="KW-0460">Magnesium</keyword>
<dbReference type="AlphaFoldDB" id="A0A1G2CRK1"/>
<feature type="site" description="Interaction with DNA" evidence="10">
    <location>
        <position position="147"/>
    </location>
</feature>
<dbReference type="PANTHER" id="PTHR42785">
    <property type="entry name" value="DNA TOPOISOMERASE, TYPE IA, CORE"/>
    <property type="match status" value="1"/>
</dbReference>
<dbReference type="InterPro" id="IPR023405">
    <property type="entry name" value="Topo_IA_core_domain"/>
</dbReference>
<feature type="site" description="Interaction with DNA" evidence="10">
    <location>
        <position position="143"/>
    </location>
</feature>
<dbReference type="SMART" id="SM00436">
    <property type="entry name" value="TOP1Bc"/>
    <property type="match status" value="1"/>
</dbReference>
<evidence type="ECO:0000256" key="9">
    <source>
        <dbReference type="ARBA" id="ARBA00023235"/>
    </source>
</evidence>
<dbReference type="InterPro" id="IPR005733">
    <property type="entry name" value="TopoI_bac-type"/>
</dbReference>
<dbReference type="Gene3D" id="3.30.65.10">
    <property type="entry name" value="Bacterial Topoisomerase I, domain 1"/>
    <property type="match status" value="2"/>
</dbReference>
<accession>A0A1G2CRK1</accession>
<comment type="catalytic activity">
    <reaction evidence="1 10">
        <text>ATP-independent breakage of single-stranded DNA, followed by passage and rejoining.</text>
        <dbReference type="EC" id="5.6.2.1"/>
    </reaction>
</comment>
<dbReference type="Pfam" id="PF01396">
    <property type="entry name" value="Zn_ribbon_Top1"/>
    <property type="match status" value="2"/>
</dbReference>
<dbReference type="Proteomes" id="UP000178599">
    <property type="component" value="Unassembled WGS sequence"/>
</dbReference>
<dbReference type="PANTHER" id="PTHR42785:SF1">
    <property type="entry name" value="DNA TOPOISOMERASE"/>
    <property type="match status" value="1"/>
</dbReference>
<feature type="site" description="Interaction with DNA" evidence="10">
    <location>
        <position position="490"/>
    </location>
</feature>
<dbReference type="HAMAP" id="MF_00952">
    <property type="entry name" value="Topoisom_1_prok"/>
    <property type="match status" value="1"/>
</dbReference>
<comment type="similarity">
    <text evidence="2 10">Belongs to the type IA topoisomerase family.</text>
</comment>
<evidence type="ECO:0000256" key="2">
    <source>
        <dbReference type="ARBA" id="ARBA00009446"/>
    </source>
</evidence>
<dbReference type="GO" id="GO:0006265">
    <property type="term" value="P:DNA topological change"/>
    <property type="evidence" value="ECO:0007669"/>
    <property type="project" value="UniProtKB-UniRule"/>
</dbReference>
<feature type="site" description="Interaction with DNA" evidence="10">
    <location>
        <position position="304"/>
    </location>
</feature>
<dbReference type="InterPro" id="IPR034149">
    <property type="entry name" value="TOPRIM_TopoI"/>
</dbReference>
<dbReference type="CDD" id="cd00186">
    <property type="entry name" value="TOP1Ac"/>
    <property type="match status" value="1"/>
</dbReference>
<protein>
    <recommendedName>
        <fullName evidence="10">DNA topoisomerase 1</fullName>
        <ecNumber evidence="10">5.6.2.1</ecNumber>
    </recommendedName>
    <alternativeName>
        <fullName evidence="10">DNA topoisomerase I</fullName>
    </alternativeName>
</protein>
<keyword evidence="4" id="KW-0863">Zinc-finger</keyword>
<evidence type="ECO:0000313" key="14">
    <source>
        <dbReference type="Proteomes" id="UP000178599"/>
    </source>
</evidence>
<keyword evidence="8 10" id="KW-0238">DNA-binding</keyword>
<feature type="domain" description="Toprim" evidence="11">
    <location>
        <begin position="3"/>
        <end position="117"/>
    </location>
</feature>
<evidence type="ECO:0000256" key="8">
    <source>
        <dbReference type="ARBA" id="ARBA00023125"/>
    </source>
</evidence>
<feature type="active site" description="O-(5'-phospho-DNA)-tyrosine intermediate" evidence="10">
    <location>
        <position position="302"/>
    </location>
</feature>
<evidence type="ECO:0000256" key="3">
    <source>
        <dbReference type="ARBA" id="ARBA00022723"/>
    </source>
</evidence>
<evidence type="ECO:0000313" key="13">
    <source>
        <dbReference type="EMBL" id="OGZ03380.1"/>
    </source>
</evidence>
<dbReference type="InterPro" id="IPR013824">
    <property type="entry name" value="Topo_IA_cen_sub1"/>
</dbReference>
<dbReference type="CDD" id="cd03363">
    <property type="entry name" value="TOPRIM_TopoIA_TopoI"/>
    <property type="match status" value="1"/>
</dbReference>
<dbReference type="SUPFAM" id="SSF57783">
    <property type="entry name" value="Zinc beta-ribbon"/>
    <property type="match status" value="1"/>
</dbReference>
<reference evidence="13 14" key="1">
    <citation type="journal article" date="2016" name="Nat. Commun.">
        <title>Thousands of microbial genomes shed light on interconnected biogeochemical processes in an aquifer system.</title>
        <authorList>
            <person name="Anantharaman K."/>
            <person name="Brown C.T."/>
            <person name="Hug L.A."/>
            <person name="Sharon I."/>
            <person name="Castelle C.J."/>
            <person name="Probst A.J."/>
            <person name="Thomas B.C."/>
            <person name="Singh A."/>
            <person name="Wilkins M.J."/>
            <person name="Karaoz U."/>
            <person name="Brodie E.L."/>
            <person name="Williams K.H."/>
            <person name="Hubbard S.S."/>
            <person name="Banfield J.F."/>
        </authorList>
    </citation>
    <scope>NUCLEOTIDE SEQUENCE [LARGE SCALE GENOMIC DNA]</scope>
</reference>
<evidence type="ECO:0000256" key="5">
    <source>
        <dbReference type="ARBA" id="ARBA00022833"/>
    </source>
</evidence>
<proteinExistence type="inferred from homology"/>
<evidence type="ECO:0000256" key="1">
    <source>
        <dbReference type="ARBA" id="ARBA00000213"/>
    </source>
</evidence>
<dbReference type="InterPro" id="IPR013825">
    <property type="entry name" value="Topo_IA_cen_sub2"/>
</dbReference>
<dbReference type="GO" id="GO:0003917">
    <property type="term" value="F:DNA topoisomerase type I (single strand cut, ATP-independent) activity"/>
    <property type="evidence" value="ECO:0007669"/>
    <property type="project" value="UniProtKB-UniRule"/>
</dbReference>
<keyword evidence="7 10" id="KW-0799">Topoisomerase</keyword>
<keyword evidence="9 10" id="KW-0413">Isomerase</keyword>
<dbReference type="Gene3D" id="1.10.290.10">
    <property type="entry name" value="Topoisomerase I, domain 4"/>
    <property type="match status" value="1"/>
</dbReference>
<comment type="function">
    <text evidence="10">Releases the supercoiling and torsional tension of DNA, which is introduced during the DNA replication and transcription, by transiently cleaving and rejoining one strand of the DNA duplex. Introduces a single-strand break via transesterification at a target site in duplex DNA. The scissile phosphodiester is attacked by the catalytic tyrosine of the enzyme, resulting in the formation of a DNA-(5'-phosphotyrosyl)-enzyme intermediate and the expulsion of a 3'-OH DNA strand. The free DNA strand then undergoes passage around the unbroken strand, thus removing DNA supercoils. Finally, in the religation step, the DNA 3'-OH attacks the covalent intermediate to expel the active-site tyrosine and restore the DNA phosphodiester backbone.</text>
</comment>
<dbReference type="Pfam" id="PF01751">
    <property type="entry name" value="Toprim"/>
    <property type="match status" value="1"/>
</dbReference>
<dbReference type="InterPro" id="IPR013498">
    <property type="entry name" value="Topo_IA_Znf"/>
</dbReference>
<dbReference type="PROSITE" id="PS00396">
    <property type="entry name" value="TOPO_IA_1"/>
    <property type="match status" value="1"/>
</dbReference>
<dbReference type="GO" id="GO:0003677">
    <property type="term" value="F:DNA binding"/>
    <property type="evidence" value="ECO:0007669"/>
    <property type="project" value="UniProtKB-KW"/>
</dbReference>
<evidence type="ECO:0000256" key="6">
    <source>
        <dbReference type="ARBA" id="ARBA00022842"/>
    </source>
</evidence>
<evidence type="ECO:0000256" key="10">
    <source>
        <dbReference type="HAMAP-Rule" id="MF_00952"/>
    </source>
</evidence>
<keyword evidence="3" id="KW-0479">Metal-binding</keyword>
<feature type="site" description="Interaction with DNA" evidence="10">
    <location>
        <position position="33"/>
    </location>
</feature>
<comment type="caution">
    <text evidence="13">The sequence shown here is derived from an EMBL/GenBank/DDBJ whole genome shotgun (WGS) entry which is preliminary data.</text>
</comment>
<organism evidence="13 14">
    <name type="scientific">Candidatus Liptonbacteria bacterium RIFOXYB1_FULL_36_10</name>
    <dbReference type="NCBI Taxonomy" id="1798654"/>
    <lineage>
        <taxon>Bacteria</taxon>
        <taxon>Candidatus Liptoniibacteriota</taxon>
    </lineage>
</organism>
<dbReference type="InterPro" id="IPR003601">
    <property type="entry name" value="Topo_IA_2"/>
</dbReference>
<dbReference type="PROSITE" id="PS50880">
    <property type="entry name" value="TOPRIM"/>
    <property type="match status" value="1"/>
</dbReference>
<dbReference type="EMBL" id="MHLE01000004">
    <property type="protein sequence ID" value="OGZ03380.1"/>
    <property type="molecule type" value="Genomic_DNA"/>
</dbReference>
<dbReference type="InterPro" id="IPR013826">
    <property type="entry name" value="Topo_IA_cen_sub3"/>
</dbReference>
<sequence>MPNKLIIVESPTKANTITKFLGKEYEVDSSFGHVRDLPKSELGVDVENDFEPKYVIPTKARKQVNKLRKEAEKAEEIILATDEDREGEAIAFHLVEALKLKDKLQEGKIKRIAFHEITKEAIEKALKNPREIDMNLVDAQQARRVLDRLVGYKLSPLLWKKVARGLSAGRVQSVALRLIAEREAEIKAFKPEEYFTITAEIEAQTEKEEKAKAVFLLSKINKKNIEPPGIINKEEAEEAEKSLKEKTDCQITKVLAREVKKTPLPPFITSTLQQEAVKRLGFSSKKTMMLAQRLYEKGLITYMRTDSVNIAKEALAAVKKILEDKYGSAYAVEAPRKFSGKSKLAQEAHEAIRPTKPEVTSEDIEVEKDVKRLYDLIWRRFVASQMPKAVFKTITAEAEAGEKKKYTLKTSGSTLVFDGFLKVWPSKFKENEVPPFKENTEGKILSAALENHFTQPPARFNEASLIKTMEENGIGRPSTYASIISVIQARNYVIKNEQRRFEPTEIGGVVNNLLTEHFPKIVDIGFTADVEEELDEVALGVSKWREVISKFYGPFAKRLEEKYLELDKKEIMPEEKTNEKCEKCGKPMIIKIGRFGKFLACSGFPECKNTKTLEGGIGGFKKFESQKTGIICPKCKEGELVSKRVSKGRARGKIFWGCSRYPECDHAVWEKPGEEKKEKTG</sequence>
<feature type="domain" description="Topo IA-type catalytic" evidence="12">
    <location>
        <begin position="133"/>
        <end position="559"/>
    </location>
</feature>
<dbReference type="GO" id="GO:0008270">
    <property type="term" value="F:zinc ion binding"/>
    <property type="evidence" value="ECO:0007669"/>
    <property type="project" value="UniProtKB-KW"/>
</dbReference>
<name>A0A1G2CRK1_9BACT</name>
<dbReference type="InterPro" id="IPR023406">
    <property type="entry name" value="Topo_IA_AS"/>
</dbReference>
<dbReference type="Gene3D" id="2.70.20.10">
    <property type="entry name" value="Topoisomerase I, domain 3"/>
    <property type="match status" value="1"/>
</dbReference>
<evidence type="ECO:0000256" key="4">
    <source>
        <dbReference type="ARBA" id="ARBA00022771"/>
    </source>
</evidence>
<dbReference type="NCBIfam" id="TIGR01051">
    <property type="entry name" value="topA_bact"/>
    <property type="match status" value="1"/>
</dbReference>
<feature type="site" description="Interaction with DNA" evidence="10">
    <location>
        <position position="144"/>
    </location>
</feature>
<comment type="subunit">
    <text evidence="10">Monomer.</text>
</comment>
<dbReference type="InterPro" id="IPR000380">
    <property type="entry name" value="Topo_IA"/>
</dbReference>
<dbReference type="SMART" id="SM00493">
    <property type="entry name" value="TOPRIM"/>
    <property type="match status" value="1"/>
</dbReference>
<dbReference type="Gene3D" id="1.10.460.10">
    <property type="entry name" value="Topoisomerase I, domain 2"/>
    <property type="match status" value="1"/>
</dbReference>
<feature type="site" description="Interaction with DNA" evidence="10">
    <location>
        <position position="152"/>
    </location>
</feature>
<dbReference type="PRINTS" id="PR00417">
    <property type="entry name" value="PRTPISMRASEI"/>
</dbReference>
<dbReference type="SUPFAM" id="SSF56712">
    <property type="entry name" value="Prokaryotic type I DNA topoisomerase"/>
    <property type="match status" value="1"/>
</dbReference>
<feature type="site" description="Interaction with DNA" evidence="10">
    <location>
        <position position="159"/>
    </location>
</feature>
<evidence type="ECO:0000259" key="12">
    <source>
        <dbReference type="PROSITE" id="PS52039"/>
    </source>
</evidence>
<dbReference type="InterPro" id="IPR028612">
    <property type="entry name" value="Topoisom_1_IA"/>
</dbReference>
<dbReference type="EC" id="5.6.2.1" evidence="10"/>